<sequence>MDPHASADPMFAQQASLAQSHLSDLRQSNAAFIANIQEDHATGSTPRKRAWNVPASWQKTAPRDALVQKYRQMHQENNDYVPSFRMATTRMERLGDDEDEEQLSGNTSPISPSVSNGPLSAGIAFPSSDGDHNMALASPTESEHSISPPLQLQSTGPLAPVQMHDNLQETSPPTIPVELAKPLPIVESHPSMANPNAPKLSRTKSALNRSTNRAPRGEDKENAGGDASNIPQRRVRRNV</sequence>
<protein>
    <submittedName>
        <fullName evidence="1">Uncharacterized protein</fullName>
    </submittedName>
</protein>
<reference evidence="1" key="1">
    <citation type="submission" date="2023-04" db="EMBL/GenBank/DDBJ databases">
        <title>Draft Genome sequencing of Naganishia species isolated from polar environments using Oxford Nanopore Technology.</title>
        <authorList>
            <person name="Leo P."/>
            <person name="Venkateswaran K."/>
        </authorList>
    </citation>
    <scope>NUCLEOTIDE SEQUENCE</scope>
    <source>
        <strain evidence="1">DBVPG 5303</strain>
    </source>
</reference>
<proteinExistence type="predicted"/>
<dbReference type="EMBL" id="JASBWV010000011">
    <property type="protein sequence ID" value="KAJ9123856.1"/>
    <property type="molecule type" value="Genomic_DNA"/>
</dbReference>
<name>A0ACC2XKF6_9TREE</name>
<accession>A0ACC2XKF6</accession>
<evidence type="ECO:0000313" key="2">
    <source>
        <dbReference type="Proteomes" id="UP001234202"/>
    </source>
</evidence>
<comment type="caution">
    <text evidence="1">The sequence shown here is derived from an EMBL/GenBank/DDBJ whole genome shotgun (WGS) entry which is preliminary data.</text>
</comment>
<gene>
    <name evidence="1" type="ORF">QFC24_003633</name>
</gene>
<organism evidence="1 2">
    <name type="scientific">Naganishia onofrii</name>
    <dbReference type="NCBI Taxonomy" id="1851511"/>
    <lineage>
        <taxon>Eukaryota</taxon>
        <taxon>Fungi</taxon>
        <taxon>Dikarya</taxon>
        <taxon>Basidiomycota</taxon>
        <taxon>Agaricomycotina</taxon>
        <taxon>Tremellomycetes</taxon>
        <taxon>Filobasidiales</taxon>
        <taxon>Filobasidiaceae</taxon>
        <taxon>Naganishia</taxon>
    </lineage>
</organism>
<keyword evidence="2" id="KW-1185">Reference proteome</keyword>
<evidence type="ECO:0000313" key="1">
    <source>
        <dbReference type="EMBL" id="KAJ9123856.1"/>
    </source>
</evidence>
<dbReference type="Proteomes" id="UP001234202">
    <property type="component" value="Unassembled WGS sequence"/>
</dbReference>